<proteinExistence type="inferred from homology"/>
<dbReference type="Pfam" id="PF04855">
    <property type="entry name" value="SNF5"/>
    <property type="match status" value="1"/>
</dbReference>
<organism evidence="7 8">
    <name type="scientific">Calocera cornea HHB12733</name>
    <dbReference type="NCBI Taxonomy" id="1353952"/>
    <lineage>
        <taxon>Eukaryota</taxon>
        <taxon>Fungi</taxon>
        <taxon>Dikarya</taxon>
        <taxon>Basidiomycota</taxon>
        <taxon>Agaricomycotina</taxon>
        <taxon>Dacrymycetes</taxon>
        <taxon>Dacrymycetales</taxon>
        <taxon>Dacrymycetaceae</taxon>
        <taxon>Calocera</taxon>
    </lineage>
</organism>
<comment type="similarity">
    <text evidence="2">Belongs to the SNF5 family.</text>
</comment>
<feature type="compositionally biased region" description="Basic and acidic residues" evidence="6">
    <location>
        <begin position="198"/>
        <end position="209"/>
    </location>
</feature>
<keyword evidence="5" id="KW-0539">Nucleus</keyword>
<dbReference type="EMBL" id="KV424022">
    <property type="protein sequence ID" value="KZT54063.1"/>
    <property type="molecule type" value="Genomic_DNA"/>
</dbReference>
<dbReference type="AlphaFoldDB" id="A0A165E438"/>
<evidence type="ECO:0000256" key="6">
    <source>
        <dbReference type="SAM" id="MobiDB-lite"/>
    </source>
</evidence>
<sequence length="219" mass="25067">LVPIRLEVEHEHWRLRDTFIWNAIDPIMTPDLFAQTICDDFHLPMKDFFPLVKETVLKQLQEAGTFDFSTDDSALAAAEGLRVLIKLDITYGMINLTDQFEWDINNNTVTPEQWAESYAADLGLAPEFKTAIAHDIREQVQVMRKSLVISGHTFDGPVLDTELRGAFLPPISPTALTRNADEAMQYTPILSQLTEAEIAREEAEREKEARRRKRQTRGR</sequence>
<feature type="non-terminal residue" evidence="7">
    <location>
        <position position="219"/>
    </location>
</feature>
<evidence type="ECO:0000313" key="8">
    <source>
        <dbReference type="Proteomes" id="UP000076842"/>
    </source>
</evidence>
<dbReference type="PANTHER" id="PTHR10019">
    <property type="entry name" value="SNF5"/>
    <property type="match status" value="1"/>
</dbReference>
<comment type="subcellular location">
    <subcellularLocation>
        <location evidence="1">Nucleus</location>
    </subcellularLocation>
</comment>
<protein>
    <submittedName>
        <fullName evidence="7">SNF5-domain-containing protein</fullName>
    </submittedName>
</protein>
<feature type="non-terminal residue" evidence="7">
    <location>
        <position position="1"/>
    </location>
</feature>
<evidence type="ECO:0000313" key="7">
    <source>
        <dbReference type="EMBL" id="KZT54063.1"/>
    </source>
</evidence>
<accession>A0A165E438</accession>
<evidence type="ECO:0000256" key="4">
    <source>
        <dbReference type="ARBA" id="ARBA00023163"/>
    </source>
</evidence>
<evidence type="ECO:0000256" key="3">
    <source>
        <dbReference type="ARBA" id="ARBA00023015"/>
    </source>
</evidence>
<feature type="region of interest" description="Disordered" evidence="6">
    <location>
        <begin position="198"/>
        <end position="219"/>
    </location>
</feature>
<dbReference type="STRING" id="1353952.A0A165E438"/>
<dbReference type="GO" id="GO:0000228">
    <property type="term" value="C:nuclear chromosome"/>
    <property type="evidence" value="ECO:0007669"/>
    <property type="project" value="InterPro"/>
</dbReference>
<reference evidence="7 8" key="1">
    <citation type="journal article" date="2016" name="Mol. Biol. Evol.">
        <title>Comparative Genomics of Early-Diverging Mushroom-Forming Fungi Provides Insights into the Origins of Lignocellulose Decay Capabilities.</title>
        <authorList>
            <person name="Nagy L.G."/>
            <person name="Riley R."/>
            <person name="Tritt A."/>
            <person name="Adam C."/>
            <person name="Daum C."/>
            <person name="Floudas D."/>
            <person name="Sun H."/>
            <person name="Yadav J.S."/>
            <person name="Pangilinan J."/>
            <person name="Larsson K.H."/>
            <person name="Matsuura K."/>
            <person name="Barry K."/>
            <person name="Labutti K."/>
            <person name="Kuo R."/>
            <person name="Ohm R.A."/>
            <person name="Bhattacharya S.S."/>
            <person name="Shirouzu T."/>
            <person name="Yoshinaga Y."/>
            <person name="Martin F.M."/>
            <person name="Grigoriev I.V."/>
            <person name="Hibbett D.S."/>
        </authorList>
    </citation>
    <scope>NUCLEOTIDE SEQUENCE [LARGE SCALE GENOMIC DNA]</scope>
    <source>
        <strain evidence="7 8">HHB12733</strain>
    </source>
</reference>
<dbReference type="OrthoDB" id="515064at2759"/>
<evidence type="ECO:0000256" key="2">
    <source>
        <dbReference type="ARBA" id="ARBA00010239"/>
    </source>
</evidence>
<keyword evidence="3" id="KW-0805">Transcription regulation</keyword>
<keyword evidence="8" id="KW-1185">Reference proteome</keyword>
<name>A0A165E438_9BASI</name>
<gene>
    <name evidence="7" type="ORF">CALCODRAFT_416751</name>
</gene>
<dbReference type="InParanoid" id="A0A165E438"/>
<dbReference type="Proteomes" id="UP000076842">
    <property type="component" value="Unassembled WGS sequence"/>
</dbReference>
<dbReference type="InterPro" id="IPR006939">
    <property type="entry name" value="SNF5"/>
</dbReference>
<keyword evidence="4" id="KW-0804">Transcription</keyword>
<dbReference type="GO" id="GO:0006338">
    <property type="term" value="P:chromatin remodeling"/>
    <property type="evidence" value="ECO:0007669"/>
    <property type="project" value="InterPro"/>
</dbReference>
<feature type="compositionally biased region" description="Basic residues" evidence="6">
    <location>
        <begin position="210"/>
        <end position="219"/>
    </location>
</feature>
<evidence type="ECO:0000256" key="1">
    <source>
        <dbReference type="ARBA" id="ARBA00004123"/>
    </source>
</evidence>
<evidence type="ECO:0000256" key="5">
    <source>
        <dbReference type="ARBA" id="ARBA00023242"/>
    </source>
</evidence>